<organism evidence="2 3">
    <name type="scientific">Riccia fluitans</name>
    <dbReference type="NCBI Taxonomy" id="41844"/>
    <lineage>
        <taxon>Eukaryota</taxon>
        <taxon>Viridiplantae</taxon>
        <taxon>Streptophyta</taxon>
        <taxon>Embryophyta</taxon>
        <taxon>Marchantiophyta</taxon>
        <taxon>Marchantiopsida</taxon>
        <taxon>Marchantiidae</taxon>
        <taxon>Marchantiales</taxon>
        <taxon>Ricciaceae</taxon>
        <taxon>Riccia</taxon>
    </lineage>
</organism>
<comment type="caution">
    <text evidence="2">The sequence shown here is derived from an EMBL/GenBank/DDBJ whole genome shotgun (WGS) entry which is preliminary data.</text>
</comment>
<gene>
    <name evidence="2" type="ORF">R1flu_019106</name>
</gene>
<evidence type="ECO:0000313" key="3">
    <source>
        <dbReference type="Proteomes" id="UP001605036"/>
    </source>
</evidence>
<feature type="transmembrane region" description="Helical" evidence="1">
    <location>
        <begin position="180"/>
        <end position="196"/>
    </location>
</feature>
<keyword evidence="1" id="KW-1133">Transmembrane helix</keyword>
<keyword evidence="3" id="KW-1185">Reference proteome</keyword>
<name>A0ABD1ZHR8_9MARC</name>
<dbReference type="InterPro" id="IPR021788">
    <property type="entry name" value="CPP1-like"/>
</dbReference>
<evidence type="ECO:0000256" key="1">
    <source>
        <dbReference type="SAM" id="Phobius"/>
    </source>
</evidence>
<sequence length="309" mass="34665">MSMASTAFLSQSVAPRTGMRKILCGQASLRLDECGFVVSGGVWRTRARFTALQYNLCREFRTTSKRLSVNCSAAGASSAGDQAGDNESPYQVLGVSPFEKFDAIKAVYTRRYKDAEKRGDEAAMARFERAYDKLLMAQLTNRKKGRTFGDFEVSKEIKYADKRVIFPWGPKIAKSEKNDVLINLAASAFIAIWIIVTQVAEWKPLQFLMFGYVFRIFLKLKEYEPPTSVWSEEDEETGSKRRQKNGMRLLRTLALVLSCVTIASLAFTGILNAYELAGAFIPRKLLESQELFVTVGTSVLLFLTGSFLR</sequence>
<keyword evidence="1" id="KW-0472">Membrane</keyword>
<feature type="transmembrane region" description="Helical" evidence="1">
    <location>
        <begin position="249"/>
        <end position="271"/>
    </location>
</feature>
<dbReference type="Proteomes" id="UP001605036">
    <property type="component" value="Unassembled WGS sequence"/>
</dbReference>
<dbReference type="AlphaFoldDB" id="A0ABD1ZHR8"/>
<dbReference type="Pfam" id="PF11833">
    <property type="entry name" value="CPP1-like"/>
    <property type="match status" value="1"/>
</dbReference>
<evidence type="ECO:0000313" key="2">
    <source>
        <dbReference type="EMBL" id="KAL2650978.1"/>
    </source>
</evidence>
<dbReference type="PANTHER" id="PTHR33372:SF5">
    <property type="entry name" value="PROTEIN CHLOROPLAST J-LIKE DOMAIN 1, CHLOROPLASTIC"/>
    <property type="match status" value="1"/>
</dbReference>
<feature type="transmembrane region" description="Helical" evidence="1">
    <location>
        <begin position="291"/>
        <end position="308"/>
    </location>
</feature>
<accession>A0ABD1ZHR8</accession>
<proteinExistence type="predicted"/>
<dbReference type="EMBL" id="JBHFFA010000001">
    <property type="protein sequence ID" value="KAL2650978.1"/>
    <property type="molecule type" value="Genomic_DNA"/>
</dbReference>
<dbReference type="PANTHER" id="PTHR33372">
    <property type="match status" value="1"/>
</dbReference>
<keyword evidence="1" id="KW-0812">Transmembrane</keyword>
<reference evidence="2 3" key="1">
    <citation type="submission" date="2024-09" db="EMBL/GenBank/DDBJ databases">
        <title>Chromosome-scale assembly of Riccia fluitans.</title>
        <authorList>
            <person name="Paukszto L."/>
            <person name="Sawicki J."/>
            <person name="Karawczyk K."/>
            <person name="Piernik-Szablinska J."/>
            <person name="Szczecinska M."/>
            <person name="Mazdziarz M."/>
        </authorList>
    </citation>
    <scope>NUCLEOTIDE SEQUENCE [LARGE SCALE GENOMIC DNA]</scope>
    <source>
        <strain evidence="2">Rf_01</strain>
        <tissue evidence="2">Aerial parts of the thallus</tissue>
    </source>
</reference>
<protein>
    <submittedName>
        <fullName evidence="2">Uncharacterized protein</fullName>
    </submittedName>
</protein>